<evidence type="ECO:0000256" key="1">
    <source>
        <dbReference type="SAM" id="Phobius"/>
    </source>
</evidence>
<name>A0A6J6ACK1_9ZZZZ</name>
<organism evidence="3">
    <name type="scientific">freshwater metagenome</name>
    <dbReference type="NCBI Taxonomy" id="449393"/>
    <lineage>
        <taxon>unclassified sequences</taxon>
        <taxon>metagenomes</taxon>
        <taxon>ecological metagenomes</taxon>
    </lineage>
</organism>
<keyword evidence="1" id="KW-0472">Membrane</keyword>
<dbReference type="InterPro" id="IPR000620">
    <property type="entry name" value="EamA_dom"/>
</dbReference>
<accession>A0A6J6ACK1</accession>
<dbReference type="SUPFAM" id="SSF103481">
    <property type="entry name" value="Multidrug resistance efflux transporter EmrE"/>
    <property type="match status" value="1"/>
</dbReference>
<feature type="transmembrane region" description="Helical" evidence="1">
    <location>
        <begin position="30"/>
        <end position="49"/>
    </location>
</feature>
<reference evidence="3" key="1">
    <citation type="submission" date="2020-05" db="EMBL/GenBank/DDBJ databases">
        <authorList>
            <person name="Chiriac C."/>
            <person name="Salcher M."/>
            <person name="Ghai R."/>
            <person name="Kavagutti S V."/>
        </authorList>
    </citation>
    <scope>NUCLEOTIDE SEQUENCE</scope>
</reference>
<keyword evidence="1" id="KW-1133">Transmembrane helix</keyword>
<proteinExistence type="predicted"/>
<dbReference type="GO" id="GO:0016020">
    <property type="term" value="C:membrane"/>
    <property type="evidence" value="ECO:0007669"/>
    <property type="project" value="InterPro"/>
</dbReference>
<evidence type="ECO:0000313" key="3">
    <source>
        <dbReference type="EMBL" id="CAB4366471.1"/>
    </source>
</evidence>
<feature type="transmembrane region" description="Helical" evidence="1">
    <location>
        <begin position="55"/>
        <end position="78"/>
    </location>
</feature>
<dbReference type="Gene3D" id="1.10.3730.20">
    <property type="match status" value="1"/>
</dbReference>
<keyword evidence="1" id="KW-0812">Transmembrane</keyword>
<protein>
    <submittedName>
        <fullName evidence="3">Unannotated protein</fullName>
    </submittedName>
</protein>
<dbReference type="EMBL" id="CAESPC010000004">
    <property type="protein sequence ID" value="CAB4366471.1"/>
    <property type="molecule type" value="Genomic_DNA"/>
</dbReference>
<feature type="transmembrane region" description="Helical" evidence="1">
    <location>
        <begin position="85"/>
        <end position="102"/>
    </location>
</feature>
<dbReference type="InterPro" id="IPR037185">
    <property type="entry name" value="EmrE-like"/>
</dbReference>
<feature type="domain" description="EamA" evidence="2">
    <location>
        <begin position="2"/>
        <end position="101"/>
    </location>
</feature>
<evidence type="ECO:0000259" key="2">
    <source>
        <dbReference type="Pfam" id="PF00892"/>
    </source>
</evidence>
<dbReference type="AlphaFoldDB" id="A0A6J6ACK1"/>
<sequence>MTIMRSTTLVIGIGIFAKVRNLGGIGRTEIPILIFIGVADFAANLFLGVATTKGLVSLAMVLGSLYPIATALLAYKLLHERLHKVQYVGIFLAVIGVSLISAF</sequence>
<dbReference type="Pfam" id="PF00892">
    <property type="entry name" value="EamA"/>
    <property type="match status" value="1"/>
</dbReference>
<gene>
    <name evidence="3" type="ORF">UFOPK4180_00059</name>
</gene>